<dbReference type="Proteomes" id="UP000014500">
    <property type="component" value="Unassembled WGS sequence"/>
</dbReference>
<dbReference type="EMBL" id="JH430985">
    <property type="status" value="NOT_ANNOTATED_CDS"/>
    <property type="molecule type" value="Genomic_DNA"/>
</dbReference>
<proteinExistence type="predicted"/>
<dbReference type="HOGENOM" id="CLU_1647998_0_0_1"/>
<reference evidence="2" key="1">
    <citation type="submission" date="2011-05" db="EMBL/GenBank/DDBJ databases">
        <authorList>
            <person name="Richards S.R."/>
            <person name="Qu J."/>
            <person name="Jiang H."/>
            <person name="Jhangiani S.N."/>
            <person name="Agravi P."/>
            <person name="Goodspeed R."/>
            <person name="Gross S."/>
            <person name="Mandapat C."/>
            <person name="Jackson L."/>
            <person name="Mathew T."/>
            <person name="Pu L."/>
            <person name="Thornton R."/>
            <person name="Saada N."/>
            <person name="Wilczek-Boney K.B."/>
            <person name="Lee S."/>
            <person name="Kovar C."/>
            <person name="Wu Y."/>
            <person name="Scherer S.E."/>
            <person name="Worley K.C."/>
            <person name="Muzny D.M."/>
            <person name="Gibbs R."/>
        </authorList>
    </citation>
    <scope>NUCLEOTIDE SEQUENCE</scope>
    <source>
        <strain evidence="2">Brora</strain>
    </source>
</reference>
<dbReference type="AlphaFoldDB" id="T1IM66"/>
<reference evidence="1" key="2">
    <citation type="submission" date="2015-02" db="UniProtKB">
        <authorList>
            <consortium name="EnsemblMetazoa"/>
        </authorList>
    </citation>
    <scope>IDENTIFICATION</scope>
</reference>
<dbReference type="EnsemblMetazoa" id="SMAR002061-RA">
    <property type="protein sequence ID" value="SMAR002061-PA"/>
    <property type="gene ID" value="SMAR002061"/>
</dbReference>
<organism evidence="1 2">
    <name type="scientific">Strigamia maritima</name>
    <name type="common">European centipede</name>
    <name type="synonym">Geophilus maritimus</name>
    <dbReference type="NCBI Taxonomy" id="126957"/>
    <lineage>
        <taxon>Eukaryota</taxon>
        <taxon>Metazoa</taxon>
        <taxon>Ecdysozoa</taxon>
        <taxon>Arthropoda</taxon>
        <taxon>Myriapoda</taxon>
        <taxon>Chilopoda</taxon>
        <taxon>Pleurostigmophora</taxon>
        <taxon>Geophilomorpha</taxon>
        <taxon>Linotaeniidae</taxon>
        <taxon>Strigamia</taxon>
    </lineage>
</organism>
<sequence length="161" mass="18962">MSRENVLNYLMNDIQVFQRIAFRIVSKKSSFDSVNNEINEMVLREFFRSFVRSLFLVYDILKAGRTSEVFTEGILLIQLSSFDLFCIGKSIMGTIEVNLNLKLTEWMIYCIDHGQQMLPKIIDPHWFHMTMTRESREIDKVPMILNLMSKQSSTANKLKYF</sequence>
<keyword evidence="2" id="KW-1185">Reference proteome</keyword>
<evidence type="ECO:0000313" key="1">
    <source>
        <dbReference type="EnsemblMetazoa" id="SMAR002061-PA"/>
    </source>
</evidence>
<evidence type="ECO:0000313" key="2">
    <source>
        <dbReference type="Proteomes" id="UP000014500"/>
    </source>
</evidence>
<name>T1IM66_STRMM</name>
<protein>
    <submittedName>
        <fullName evidence="1">Uncharacterized protein</fullName>
    </submittedName>
</protein>
<accession>T1IM66</accession>